<dbReference type="InterPro" id="IPR029044">
    <property type="entry name" value="Nucleotide-diphossugar_trans"/>
</dbReference>
<dbReference type="STRING" id="426418.B2VRM5"/>
<dbReference type="CDD" id="cd06897">
    <property type="entry name" value="PX_SNARE"/>
    <property type="match status" value="1"/>
</dbReference>
<gene>
    <name evidence="9" type="ORF">PTRG_00190</name>
</gene>
<dbReference type="GO" id="GO:0000329">
    <property type="term" value="C:fungal-type vacuole membrane"/>
    <property type="evidence" value="ECO:0007669"/>
    <property type="project" value="UniProtKB-ARBA"/>
</dbReference>
<evidence type="ECO:0000256" key="3">
    <source>
        <dbReference type="ARBA" id="ARBA00022554"/>
    </source>
</evidence>
<dbReference type="InterPro" id="IPR007577">
    <property type="entry name" value="GlycoTrfase_DXD_sugar-bd_CS"/>
</dbReference>
<dbReference type="FunFam" id="1.20.5.110:FF:000058">
    <property type="entry name" value="VAM7p Vacuolar SNARE protein"/>
    <property type="match status" value="1"/>
</dbReference>
<dbReference type="SUPFAM" id="SSF64268">
    <property type="entry name" value="PX domain"/>
    <property type="match status" value="1"/>
</dbReference>
<dbReference type="SMART" id="SM00312">
    <property type="entry name" value="PX"/>
    <property type="match status" value="1"/>
</dbReference>
<name>B2VRM5_PYRTR</name>
<dbReference type="GeneID" id="6338215"/>
<dbReference type="GO" id="GO:0016192">
    <property type="term" value="P:vesicle-mediated transport"/>
    <property type="evidence" value="ECO:0007669"/>
    <property type="project" value="UniProtKB-ARBA"/>
</dbReference>
<feature type="compositionally biased region" description="Basic and acidic residues" evidence="6">
    <location>
        <begin position="133"/>
        <end position="146"/>
    </location>
</feature>
<evidence type="ECO:0000256" key="5">
    <source>
        <dbReference type="ARBA" id="ARBA00054927"/>
    </source>
</evidence>
<feature type="domain" description="T-SNARE coiled-coil homology" evidence="7">
    <location>
        <begin position="321"/>
        <end position="383"/>
    </location>
</feature>
<protein>
    <submittedName>
        <fullName evidence="9">SNARE complex subunit (Vam7)</fullName>
    </submittedName>
</protein>
<accession>B2VRM5</accession>
<comment type="subcellular location">
    <subcellularLocation>
        <location evidence="1">Vacuole</location>
    </subcellularLocation>
</comment>
<evidence type="ECO:0000259" key="8">
    <source>
        <dbReference type="PROSITE" id="PS50195"/>
    </source>
</evidence>
<dbReference type="OMA" id="LPAKNWF"/>
<proteinExistence type="inferred from homology"/>
<dbReference type="PROSITE" id="PS50192">
    <property type="entry name" value="T_SNARE"/>
    <property type="match status" value="1"/>
</dbReference>
<dbReference type="GO" id="GO:0035091">
    <property type="term" value="F:phosphatidylinositol binding"/>
    <property type="evidence" value="ECO:0007669"/>
    <property type="project" value="InterPro"/>
</dbReference>
<dbReference type="Proteomes" id="UP000001471">
    <property type="component" value="Unassembled WGS sequence"/>
</dbReference>
<dbReference type="GO" id="GO:0000009">
    <property type="term" value="F:alpha-1,6-mannosyltransferase activity"/>
    <property type="evidence" value="ECO:0007669"/>
    <property type="project" value="InterPro"/>
</dbReference>
<evidence type="ECO:0000256" key="2">
    <source>
        <dbReference type="ARBA" id="ARBA00009003"/>
    </source>
</evidence>
<dbReference type="RefSeq" id="XP_001930523.2">
    <property type="nucleotide sequence ID" value="XM_001930488.2"/>
</dbReference>
<dbReference type="KEGG" id="ptrr:6338215"/>
<dbReference type="InterPro" id="IPR000727">
    <property type="entry name" value="T_SNARE_dom"/>
</dbReference>
<dbReference type="PANTHER" id="PTHR31834">
    <property type="entry name" value="INITIATION-SPECIFIC ALPHA-1,6-MANNOSYLTRANSFERASE"/>
    <property type="match status" value="1"/>
</dbReference>
<sequence>MPSLKISIPTTQEQTPETGKPYTSYTVKIEHAFPRAATTVSKRYSDFTALDASLRSEVQSAPPAPLPPKSWLGGFLGLGSTASSPEAVEKRRQGLEAYLRAIESSEDGRWRVSKAYKTFLGIGDSNGANGKKATREEAGSQFGRDRVRDSADWLDKHSELKSNLQDARRWLTRREQATAATAQHEAAANAKKSLVRAGTLISALDEGLSRLGGAKTDDWSSEKLGEGEIRRRRDMISGLRKERDGLESVLNSMAVKAAISGSGSSATPSTSSAAVTESQKAGLFKGAASAKPSGRRVLGAPAQETDRTRELDNDGVLQLQQQIIREQDEDLVDLATVVRRMKEMGVQINAELVEQNALMGLFEEDVERVDGKIKIAKKRVDKIRPTSKSQGLTLDSRPVVPCCLIMLELLFVCINSNPGWKATFMTDEAADEYVKKAYVMRPDVVENYLGLSIPILKADMLRYLLLFDQGGVYSDLDVSCEGVPIDEWVPEAFRPNTSLVVGWEFDMGFEDNIMLEFESWTIMAKPHSPHLLQVIDDMVDAIEDVMEKHKVPVEKISLDMIGDVVDFSGPRRLTSISQNC</sequence>
<dbReference type="SMART" id="SM00397">
    <property type="entry name" value="t_SNARE"/>
    <property type="match status" value="1"/>
</dbReference>
<evidence type="ECO:0000256" key="4">
    <source>
        <dbReference type="ARBA" id="ARBA00023054"/>
    </source>
</evidence>
<feature type="region of interest" description="Disordered" evidence="6">
    <location>
        <begin position="126"/>
        <end position="146"/>
    </location>
</feature>
<evidence type="ECO:0000313" key="9">
    <source>
        <dbReference type="EMBL" id="EDU39628.1"/>
    </source>
</evidence>
<dbReference type="Gene3D" id="3.30.1520.10">
    <property type="entry name" value="Phox-like domain"/>
    <property type="match status" value="1"/>
</dbReference>
<dbReference type="PANTHER" id="PTHR31834:SF8">
    <property type="entry name" value="TRANSFERASE, PUTATIVE (AFU_ORTHOLOGUE AFUA_6G14040)-RELATED"/>
    <property type="match status" value="1"/>
</dbReference>
<dbReference type="FunCoup" id="B2VRM5">
    <property type="interactions" value="120"/>
</dbReference>
<evidence type="ECO:0000256" key="6">
    <source>
        <dbReference type="SAM" id="MobiDB-lite"/>
    </source>
</evidence>
<organism evidence="9 10">
    <name type="scientific">Pyrenophora tritici-repentis (strain Pt-1C-BFP)</name>
    <name type="common">Wheat tan spot fungus</name>
    <name type="synonym">Drechslera tritici-repentis</name>
    <dbReference type="NCBI Taxonomy" id="426418"/>
    <lineage>
        <taxon>Eukaryota</taxon>
        <taxon>Fungi</taxon>
        <taxon>Dikarya</taxon>
        <taxon>Ascomycota</taxon>
        <taxon>Pezizomycotina</taxon>
        <taxon>Dothideomycetes</taxon>
        <taxon>Pleosporomycetidae</taxon>
        <taxon>Pleosporales</taxon>
        <taxon>Pleosporineae</taxon>
        <taxon>Pleosporaceae</taxon>
        <taxon>Pyrenophora</taxon>
    </lineage>
</organism>
<dbReference type="SUPFAM" id="SSF58038">
    <property type="entry name" value="SNARE fusion complex"/>
    <property type="match status" value="1"/>
</dbReference>
<evidence type="ECO:0000256" key="1">
    <source>
        <dbReference type="ARBA" id="ARBA00004116"/>
    </source>
</evidence>
<dbReference type="eggNOG" id="ENOG502RXJQ">
    <property type="taxonomic scope" value="Eukaryota"/>
</dbReference>
<feature type="domain" description="PX" evidence="8">
    <location>
        <begin position="3"/>
        <end position="126"/>
    </location>
</feature>
<dbReference type="PROSITE" id="PS50195">
    <property type="entry name" value="PX"/>
    <property type="match status" value="1"/>
</dbReference>
<comment type="function">
    <text evidence="5">Essential for proper morphogenesis of the vacuole. May exist as structural reinforcement on the surface of the vacuolar membrane and be required for maintenance against rupture by osmotic pressure.</text>
</comment>
<feature type="compositionally biased region" description="Polar residues" evidence="6">
    <location>
        <begin position="8"/>
        <end position="22"/>
    </location>
</feature>
<dbReference type="Gene3D" id="3.90.550.20">
    <property type="match status" value="1"/>
</dbReference>
<dbReference type="EMBL" id="DS231615">
    <property type="protein sequence ID" value="EDU39628.1"/>
    <property type="molecule type" value="Genomic_DNA"/>
</dbReference>
<evidence type="ECO:0000259" key="7">
    <source>
        <dbReference type="PROSITE" id="PS50192"/>
    </source>
</evidence>
<dbReference type="CDD" id="cd15858">
    <property type="entry name" value="SNARE_VAM7"/>
    <property type="match status" value="1"/>
</dbReference>
<dbReference type="InterPro" id="IPR036871">
    <property type="entry name" value="PX_dom_sf"/>
</dbReference>
<dbReference type="GO" id="GO:0007034">
    <property type="term" value="P:vacuolar transport"/>
    <property type="evidence" value="ECO:0007669"/>
    <property type="project" value="UniProtKB-ARBA"/>
</dbReference>
<dbReference type="GO" id="GO:0000136">
    <property type="term" value="C:mannan polymerase complex"/>
    <property type="evidence" value="ECO:0007669"/>
    <property type="project" value="TreeGrafter"/>
</dbReference>
<dbReference type="Gene3D" id="1.20.5.110">
    <property type="match status" value="1"/>
</dbReference>
<dbReference type="SUPFAM" id="SSF53448">
    <property type="entry name" value="Nucleotide-diphospho-sugar transferases"/>
    <property type="match status" value="1"/>
</dbReference>
<keyword evidence="4" id="KW-0175">Coiled coil</keyword>
<reference evidence="10" key="1">
    <citation type="journal article" date="2013" name="G3 (Bethesda)">
        <title>Comparative genomics of a plant-pathogenic fungus, Pyrenophora tritici-repentis, reveals transduplication and the impact of repeat elements on pathogenicity and population divergence.</title>
        <authorList>
            <person name="Manning V.A."/>
            <person name="Pandelova I."/>
            <person name="Dhillon B."/>
            <person name="Wilhelm L.J."/>
            <person name="Goodwin S.B."/>
            <person name="Berlin A.M."/>
            <person name="Figueroa M."/>
            <person name="Freitag M."/>
            <person name="Hane J.K."/>
            <person name="Henrissat B."/>
            <person name="Holman W.H."/>
            <person name="Kodira C.D."/>
            <person name="Martin J."/>
            <person name="Oliver R.P."/>
            <person name="Robbertse B."/>
            <person name="Schackwitz W."/>
            <person name="Schwartz D.C."/>
            <person name="Spatafora J.W."/>
            <person name="Turgeon B.G."/>
            <person name="Yandava C."/>
            <person name="Young S."/>
            <person name="Zhou S."/>
            <person name="Zeng Q."/>
            <person name="Grigoriev I.V."/>
            <person name="Ma L.-J."/>
            <person name="Ciuffetti L.M."/>
        </authorList>
    </citation>
    <scope>NUCLEOTIDE SEQUENCE [LARGE SCALE GENOMIC DNA]</scope>
    <source>
        <strain evidence="10">Pt-1C-BFP</strain>
    </source>
</reference>
<dbReference type="InterPro" id="IPR001683">
    <property type="entry name" value="PX_dom"/>
</dbReference>
<dbReference type="Pfam" id="PF04488">
    <property type="entry name" value="Gly_transf_sug"/>
    <property type="match status" value="1"/>
</dbReference>
<dbReference type="GO" id="GO:0006487">
    <property type="term" value="P:protein N-linked glycosylation"/>
    <property type="evidence" value="ECO:0007669"/>
    <property type="project" value="TreeGrafter"/>
</dbReference>
<dbReference type="OrthoDB" id="428895at2759"/>
<dbReference type="InParanoid" id="B2VRM5"/>
<comment type="similarity">
    <text evidence="2">Belongs to the glycosyltransferase 32 family.</text>
</comment>
<dbReference type="HOGENOM" id="CLU_033748_2_0_1"/>
<feature type="region of interest" description="Disordered" evidence="6">
    <location>
        <begin position="1"/>
        <end position="22"/>
    </location>
</feature>
<dbReference type="InterPro" id="IPR039367">
    <property type="entry name" value="Och1-like"/>
</dbReference>
<dbReference type="AlphaFoldDB" id="B2VRM5"/>
<keyword evidence="3" id="KW-0926">Vacuole</keyword>
<dbReference type="GO" id="GO:0097576">
    <property type="term" value="P:vacuole fusion"/>
    <property type="evidence" value="ECO:0007669"/>
    <property type="project" value="UniProtKB-ARBA"/>
</dbReference>
<evidence type="ECO:0000313" key="10">
    <source>
        <dbReference type="Proteomes" id="UP000001471"/>
    </source>
</evidence>
<dbReference type="Pfam" id="PF00787">
    <property type="entry name" value="PX"/>
    <property type="match status" value="1"/>
</dbReference>